<reference evidence="1" key="1">
    <citation type="submission" date="2021-05" db="EMBL/GenBank/DDBJ databases">
        <authorList>
            <person name="Scholz U."/>
            <person name="Mascher M."/>
            <person name="Fiebig A."/>
        </authorList>
    </citation>
    <scope>NUCLEOTIDE SEQUENCE [LARGE SCALE GENOMIC DNA]</scope>
</reference>
<dbReference type="EnsemblPlants" id="AVESA.00010b.r2.3AG0430840.1">
    <property type="protein sequence ID" value="AVESA.00010b.r2.3AG0430840.1.CDS"/>
    <property type="gene ID" value="AVESA.00010b.r2.3AG0430840"/>
</dbReference>
<proteinExistence type="predicted"/>
<name>A0ACD5VEA0_AVESA</name>
<accession>A0ACD5VEA0</accession>
<evidence type="ECO:0000313" key="2">
    <source>
        <dbReference type="Proteomes" id="UP001732700"/>
    </source>
</evidence>
<keyword evidence="2" id="KW-1185">Reference proteome</keyword>
<organism evidence="1 2">
    <name type="scientific">Avena sativa</name>
    <name type="common">Oat</name>
    <dbReference type="NCBI Taxonomy" id="4498"/>
    <lineage>
        <taxon>Eukaryota</taxon>
        <taxon>Viridiplantae</taxon>
        <taxon>Streptophyta</taxon>
        <taxon>Embryophyta</taxon>
        <taxon>Tracheophyta</taxon>
        <taxon>Spermatophyta</taxon>
        <taxon>Magnoliopsida</taxon>
        <taxon>Liliopsida</taxon>
        <taxon>Poales</taxon>
        <taxon>Poaceae</taxon>
        <taxon>BOP clade</taxon>
        <taxon>Pooideae</taxon>
        <taxon>Poodae</taxon>
        <taxon>Poeae</taxon>
        <taxon>Poeae Chloroplast Group 1 (Aveneae type)</taxon>
        <taxon>Aveninae</taxon>
        <taxon>Avena</taxon>
    </lineage>
</organism>
<sequence>MGSAMDEMNLLGQAQRQHRMTVRGIGQEIDLEIDQCEDPSFSDAALGAVNSPQDPVVPADDHKKFLIPCSQPAAVDGQPQPTPPQREEQEGILRLPAHSKKKRKVVKKWREEWADTYKWAYVAVQDNTSRIFCTVCKEFGRKHRRNPYGNEGSRNMQMSALEEHNNSLLHKEALRLQWASKEKVQSPEIERPVYVKALSKTAASVLKSVLKKDPHEAEFIQSIQEVVHSIEPVLVKNSQYVQILERLLEPERCFIFRVPWVDDRGETHVNRGFRVQFSQALGPCRGGLRFHPSMNLSVAKFLAFEQTLKNALSLYKLGGAAGGSDFDAKGKSESEKDQDEHKEAFLLELAEQGRAVRSKKNWQCSFRRWLSDTGQVFMVWTSKSIEGNFTGPKIFWSGSSFRTEATGYGLVFCARVVLADMNKELKGLRCAISGSGKIAMHVLEKLLSCEAIPVTVSDSKGYLLDGEGFDYVKYSLIRNIKAQQKSLKDYLKTFPRAKYIDDAKPWGEQCDVAFPCASQNEIDQGEALAIVTSGCRVLIECSNMPCTAQAVDILRKAKVHVAPAKATAAGGVAVGELELNSEFSLMQWSVEDFENKIQDAVKQTYDRSMKAAHDYGIMKGNPESLVHGANISAFLNIAQAMTDQGCV</sequence>
<evidence type="ECO:0000313" key="1">
    <source>
        <dbReference type="EnsemblPlants" id="AVESA.00010b.r2.3AG0430840.1.CDS"/>
    </source>
</evidence>
<protein>
    <submittedName>
        <fullName evidence="1">Uncharacterized protein</fullName>
    </submittedName>
</protein>
<dbReference type="Proteomes" id="UP001732700">
    <property type="component" value="Chromosome 3A"/>
</dbReference>
<reference evidence="1" key="2">
    <citation type="submission" date="2025-09" db="UniProtKB">
        <authorList>
            <consortium name="EnsemblPlants"/>
        </authorList>
    </citation>
    <scope>IDENTIFICATION</scope>
</reference>